<sequence length="228" mass="25358">MPRLILIRHGQSQWNLENRFTGWWDVDVTEKGAAEALAAGHLLKDKGVLPTTAFTSLQTRAIKTLHFVLEGCGRLWVPEDKDWRLNERHYGGLTGLDKAETAAKHGDEQVKVWRRSFDVPPPVLDKGSEFDLSADPRYAGIAVPATESLKDTIARVLPCWEQKIAPALKAGETVLVAAHGNSLRALVKHLSGISDDEITGLEIPTGQPIVYELDDNLAEIERYYLSER</sequence>
<name>A0ABT6CIE1_9SPHN</name>
<accession>A0ABT6CIE1</accession>
<organism evidence="7 8">
    <name type="scientific">Novosphingobium cyanobacteriorum</name>
    <dbReference type="NCBI Taxonomy" id="3024215"/>
    <lineage>
        <taxon>Bacteria</taxon>
        <taxon>Pseudomonadati</taxon>
        <taxon>Pseudomonadota</taxon>
        <taxon>Alphaproteobacteria</taxon>
        <taxon>Sphingomonadales</taxon>
        <taxon>Sphingomonadaceae</taxon>
        <taxon>Novosphingobium</taxon>
    </lineage>
</organism>
<reference evidence="7 8" key="1">
    <citation type="submission" date="2023-03" db="EMBL/GenBank/DDBJ databases">
        <title>Novosphingobium cyanobacteriorum sp. nov., isolated from a eutrophic reservoir during the Microcystis bloom period.</title>
        <authorList>
            <person name="Kang M."/>
            <person name="Le V."/>
            <person name="Ko S.-R."/>
            <person name="Lee S.-A."/>
            <person name="Ahn C.-Y."/>
        </authorList>
    </citation>
    <scope>NUCLEOTIDE SEQUENCE [LARGE SCALE GENOMIC DNA]</scope>
    <source>
        <strain evidence="7 8">HBC54</strain>
    </source>
</reference>
<keyword evidence="2 5" id="KW-0312">Gluconeogenesis</keyword>
<dbReference type="Proteomes" id="UP001222770">
    <property type="component" value="Unassembled WGS sequence"/>
</dbReference>
<dbReference type="HAMAP" id="MF_01039">
    <property type="entry name" value="PGAM_GpmA"/>
    <property type="match status" value="1"/>
</dbReference>
<feature type="binding site" evidence="5">
    <location>
        <begin position="114"/>
        <end position="115"/>
    </location>
    <ligand>
        <name>substrate</name>
    </ligand>
</feature>
<comment type="catalytic activity">
    <reaction evidence="5 6">
        <text>(2R)-2-phosphoglycerate = (2R)-3-phosphoglycerate</text>
        <dbReference type="Rhea" id="RHEA:15901"/>
        <dbReference type="ChEBI" id="CHEBI:58272"/>
        <dbReference type="ChEBI" id="CHEBI:58289"/>
        <dbReference type="EC" id="5.4.2.11"/>
    </reaction>
</comment>
<dbReference type="NCBIfam" id="NF010713">
    <property type="entry name" value="PRK14115.1"/>
    <property type="match status" value="1"/>
</dbReference>
<dbReference type="InterPro" id="IPR029033">
    <property type="entry name" value="His_PPase_superfam"/>
</dbReference>
<dbReference type="EC" id="5.4.2.11" evidence="5 6"/>
<dbReference type="NCBIfam" id="TIGR01258">
    <property type="entry name" value="pgm_1"/>
    <property type="match status" value="1"/>
</dbReference>
<comment type="function">
    <text evidence="5 6">Catalyzes the interconversion of 2-phosphoglycerate and 3-phosphoglycerate.</text>
</comment>
<keyword evidence="8" id="KW-1185">Reference proteome</keyword>
<dbReference type="PROSITE" id="PS00175">
    <property type="entry name" value="PG_MUTASE"/>
    <property type="match status" value="1"/>
</dbReference>
<protein>
    <recommendedName>
        <fullName evidence="5 6">2,3-bisphosphoglycerate-dependent phosphoglycerate mutase</fullName>
        <shortName evidence="5">BPG-dependent PGAM</shortName>
        <shortName evidence="5">PGAM</shortName>
        <shortName evidence="5">Phosphoglyceromutase</shortName>
        <shortName evidence="5">dPGM</shortName>
        <ecNumber evidence="5 6">5.4.2.11</ecNumber>
    </recommendedName>
</protein>
<dbReference type="SMART" id="SM00855">
    <property type="entry name" value="PGAM"/>
    <property type="match status" value="1"/>
</dbReference>
<dbReference type="EMBL" id="JAROCY010000005">
    <property type="protein sequence ID" value="MDF8332835.1"/>
    <property type="molecule type" value="Genomic_DNA"/>
</dbReference>
<gene>
    <name evidence="5 7" type="primary">gpmA</name>
    <name evidence="7" type="ORF">POM99_06470</name>
</gene>
<dbReference type="InterPro" id="IPR005952">
    <property type="entry name" value="Phosphogly_mut1"/>
</dbReference>
<dbReference type="RefSeq" id="WP_277276039.1">
    <property type="nucleotide sequence ID" value="NZ_JAROCY010000005.1"/>
</dbReference>
<dbReference type="Pfam" id="PF00300">
    <property type="entry name" value="His_Phos_1"/>
    <property type="match status" value="1"/>
</dbReference>
<dbReference type="Gene3D" id="3.40.50.1240">
    <property type="entry name" value="Phosphoglycerate mutase-like"/>
    <property type="match status" value="1"/>
</dbReference>
<evidence type="ECO:0000256" key="6">
    <source>
        <dbReference type="RuleBase" id="RU004512"/>
    </source>
</evidence>
<feature type="binding site" evidence="5">
    <location>
        <position position="60"/>
    </location>
    <ligand>
        <name>substrate</name>
    </ligand>
</feature>
<comment type="pathway">
    <text evidence="5 6">Carbohydrate degradation; glycolysis; pyruvate from D-glyceraldehyde 3-phosphate: step 3/5.</text>
</comment>
<feature type="site" description="Transition state stabilizer" evidence="5">
    <location>
        <position position="179"/>
    </location>
</feature>
<feature type="active site" description="Proton donor/acceptor" evidence="5">
    <location>
        <position position="87"/>
    </location>
</feature>
<dbReference type="InterPro" id="IPR013078">
    <property type="entry name" value="His_Pase_superF_clade-1"/>
</dbReference>
<evidence type="ECO:0000313" key="7">
    <source>
        <dbReference type="EMBL" id="MDF8332835.1"/>
    </source>
</evidence>
<evidence type="ECO:0000256" key="3">
    <source>
        <dbReference type="ARBA" id="ARBA00023152"/>
    </source>
</evidence>
<evidence type="ECO:0000256" key="5">
    <source>
        <dbReference type="HAMAP-Rule" id="MF_01039"/>
    </source>
</evidence>
<dbReference type="CDD" id="cd07067">
    <property type="entry name" value="HP_PGM_like"/>
    <property type="match status" value="1"/>
</dbReference>
<dbReference type="SUPFAM" id="SSF53254">
    <property type="entry name" value="Phosphoglycerate mutase-like"/>
    <property type="match status" value="1"/>
</dbReference>
<keyword evidence="3 5" id="KW-0324">Glycolysis</keyword>
<feature type="binding site" evidence="5">
    <location>
        <begin position="87"/>
        <end position="90"/>
    </location>
    <ligand>
        <name>substrate</name>
    </ligand>
</feature>
<evidence type="ECO:0000256" key="4">
    <source>
        <dbReference type="ARBA" id="ARBA00023235"/>
    </source>
</evidence>
<dbReference type="PIRSF" id="PIRSF000709">
    <property type="entry name" value="6PFK_2-Ptase"/>
    <property type="match status" value="1"/>
</dbReference>
<evidence type="ECO:0000256" key="1">
    <source>
        <dbReference type="ARBA" id="ARBA00006717"/>
    </source>
</evidence>
<feature type="binding site" evidence="5">
    <location>
        <position position="98"/>
    </location>
    <ligand>
        <name>substrate</name>
    </ligand>
</feature>
<feature type="active site" description="Tele-phosphohistidine intermediate" evidence="5">
    <location>
        <position position="9"/>
    </location>
</feature>
<comment type="subunit">
    <text evidence="5">Homodimer.</text>
</comment>
<dbReference type="InterPro" id="IPR001345">
    <property type="entry name" value="PG/BPGM_mutase_AS"/>
</dbReference>
<feature type="binding site" evidence="5">
    <location>
        <begin position="8"/>
        <end position="15"/>
    </location>
    <ligand>
        <name>substrate</name>
    </ligand>
</feature>
<dbReference type="GO" id="GO:0004619">
    <property type="term" value="F:phosphoglycerate mutase activity"/>
    <property type="evidence" value="ECO:0007669"/>
    <property type="project" value="UniProtKB-EC"/>
</dbReference>
<dbReference type="PANTHER" id="PTHR11931">
    <property type="entry name" value="PHOSPHOGLYCERATE MUTASE"/>
    <property type="match status" value="1"/>
</dbReference>
<feature type="binding site" evidence="5">
    <location>
        <begin position="21"/>
        <end position="22"/>
    </location>
    <ligand>
        <name>substrate</name>
    </ligand>
</feature>
<proteinExistence type="inferred from homology"/>
<comment type="similarity">
    <text evidence="1 5">Belongs to the phosphoglycerate mutase family. BPG-dependent PGAM subfamily.</text>
</comment>
<feature type="binding site" evidence="5">
    <location>
        <begin position="180"/>
        <end position="181"/>
    </location>
    <ligand>
        <name>substrate</name>
    </ligand>
</feature>
<evidence type="ECO:0000256" key="2">
    <source>
        <dbReference type="ARBA" id="ARBA00022432"/>
    </source>
</evidence>
<comment type="caution">
    <text evidence="7">The sequence shown here is derived from an EMBL/GenBank/DDBJ whole genome shotgun (WGS) entry which is preliminary data.</text>
</comment>
<keyword evidence="4 5" id="KW-0413">Isomerase</keyword>
<evidence type="ECO:0000313" key="8">
    <source>
        <dbReference type="Proteomes" id="UP001222770"/>
    </source>
</evidence>